<dbReference type="PATRIC" id="fig|1315976.3.peg.1401"/>
<dbReference type="Proteomes" id="UP000014012">
    <property type="component" value="Unassembled WGS sequence"/>
</dbReference>
<organism evidence="3 4">
    <name type="scientific">Plesiomonas shigelloides 302-73</name>
    <dbReference type="NCBI Taxonomy" id="1315976"/>
    <lineage>
        <taxon>Bacteria</taxon>
        <taxon>Pseudomonadati</taxon>
        <taxon>Pseudomonadota</taxon>
        <taxon>Gammaproteobacteria</taxon>
        <taxon>Enterobacterales</taxon>
        <taxon>Enterobacteriaceae</taxon>
        <taxon>Plesiomonas</taxon>
    </lineage>
</organism>
<dbReference type="HAMAP" id="MF_02215">
    <property type="entry name" value="UbiJ"/>
    <property type="match status" value="1"/>
</dbReference>
<dbReference type="PANTHER" id="PTHR38693:SF1">
    <property type="entry name" value="UBIQUINONE BIOSYNTHESIS ACCESSORY FACTOR UBIJ"/>
    <property type="match status" value="1"/>
</dbReference>
<comment type="caution">
    <text evidence="3">The sequence shown here is derived from an EMBL/GenBank/DDBJ whole genome shotgun (WGS) entry which is preliminary data.</text>
</comment>
<keyword evidence="1" id="KW-0831">Ubiquinone biosynthesis</keyword>
<dbReference type="HOGENOM" id="CLU_100130_2_0_6"/>
<keyword evidence="4" id="KW-1185">Reference proteome</keyword>
<dbReference type="Pfam" id="PF02036">
    <property type="entry name" value="SCP2"/>
    <property type="match status" value="1"/>
</dbReference>
<comment type="subcellular location">
    <subcellularLocation>
        <location evidence="1">Cytoplasm</location>
    </subcellularLocation>
</comment>
<dbReference type="AlphaFoldDB" id="R8AS16"/>
<feature type="domain" description="SCP2" evidence="2">
    <location>
        <begin position="16"/>
        <end position="112"/>
    </location>
</feature>
<keyword evidence="1" id="KW-0963">Cytoplasm</keyword>
<dbReference type="GO" id="GO:0005737">
    <property type="term" value="C:cytoplasm"/>
    <property type="evidence" value="ECO:0007669"/>
    <property type="project" value="UniProtKB-SubCell"/>
</dbReference>
<dbReference type="EMBL" id="AQQO01000044">
    <property type="protein sequence ID" value="EON89120.1"/>
    <property type="molecule type" value="Genomic_DNA"/>
</dbReference>
<dbReference type="InterPro" id="IPR003033">
    <property type="entry name" value="SCP2_sterol-bd_dom"/>
</dbReference>
<comment type="similarity">
    <text evidence="1">Belongs to the UbiJ family.</text>
</comment>
<evidence type="ECO:0000256" key="1">
    <source>
        <dbReference type="HAMAP-Rule" id="MF_02215"/>
    </source>
</evidence>
<reference evidence="3 4" key="1">
    <citation type="journal article" date="2013" name="Genome Announc.">
        <title>Genome Sequence of Plesiomonas shigelloides Strain 302-73 (Serotype O1).</title>
        <authorList>
            <person name="Pique N."/>
            <person name="Aquilini E."/>
            <person name="Alioto T."/>
            <person name="Minana-Galbis D."/>
            <person name="Tomas J.M."/>
        </authorList>
    </citation>
    <scope>NUCLEOTIDE SEQUENCE [LARGE SCALE GENOMIC DNA]</scope>
    <source>
        <strain evidence="3 4">302-73</strain>
    </source>
</reference>
<name>R8AS16_PLESH</name>
<comment type="pathway">
    <text evidence="1">Cofactor biosynthesis; ubiquinone biosynthesis.</text>
</comment>
<dbReference type="UniPathway" id="UPA00232"/>
<proteinExistence type="inferred from homology"/>
<evidence type="ECO:0000313" key="3">
    <source>
        <dbReference type="EMBL" id="EON89120.1"/>
    </source>
</evidence>
<dbReference type="PANTHER" id="PTHR38693">
    <property type="entry name" value="UBIQUINONE BIOSYNTHESIS PROTEIN UBIJ"/>
    <property type="match status" value="1"/>
</dbReference>
<gene>
    <name evidence="1" type="primary">ubiJ</name>
    <name evidence="3" type="ORF">PLESHI_07124</name>
</gene>
<sequence length="202" mass="22444">MMPLLPLVTGVLETALNALLAKNAEAKNKLPRLRGKVLALQLRELPAPLVFVFSNRIDVLAAWEDEADCRVRTGVLVLPELRDRSQVTRLIREQALDVQGDIQVLQHFVALMEALGWDPAELLAPYTGDLVAHGVSRLVQGSVAGVQRQHARNLAYLGEVVTEEWRLAPGALEVAYFADQVEELATQLTRLERRLQRLETSA</sequence>
<dbReference type="InterPro" id="IPR038989">
    <property type="entry name" value="UbiJ"/>
</dbReference>
<evidence type="ECO:0000313" key="4">
    <source>
        <dbReference type="Proteomes" id="UP000014012"/>
    </source>
</evidence>
<dbReference type="GO" id="GO:0006744">
    <property type="term" value="P:ubiquinone biosynthetic process"/>
    <property type="evidence" value="ECO:0007669"/>
    <property type="project" value="UniProtKB-UniRule"/>
</dbReference>
<dbReference type="STRING" id="703.SAMEA2665130_03027"/>
<accession>R8AS16</accession>
<comment type="function">
    <text evidence="1">Required for ubiquinone (coenzyme Q) biosynthesis. Binds hydrophobic ubiquinone biosynthetic intermediates via its SCP2 domain and is essential for the stability of the Ubi complex. May constitute a docking platform where Ubi enzymes assemble and access their SCP2-bound polyprenyl substrates.</text>
</comment>
<protein>
    <recommendedName>
        <fullName evidence="1">Ubiquinone biosynthesis accessory factor UbiJ</fullName>
    </recommendedName>
</protein>
<evidence type="ECO:0000259" key="2">
    <source>
        <dbReference type="Pfam" id="PF02036"/>
    </source>
</evidence>